<dbReference type="PANTHER" id="PTHR35046:SF9">
    <property type="entry name" value="RNA-DIRECTED DNA POLYMERASE"/>
    <property type="match status" value="1"/>
</dbReference>
<gene>
    <name evidence="2" type="ORF">Fmac_015776</name>
</gene>
<accession>A0ABD1MGE5</accession>
<evidence type="ECO:0000313" key="2">
    <source>
        <dbReference type="EMBL" id="KAL2334563.1"/>
    </source>
</evidence>
<protein>
    <recommendedName>
        <fullName evidence="1">Integrase catalytic domain-containing protein</fullName>
    </recommendedName>
</protein>
<dbReference type="Gene3D" id="1.10.340.70">
    <property type="match status" value="1"/>
</dbReference>
<evidence type="ECO:0000259" key="1">
    <source>
        <dbReference type="PROSITE" id="PS50994"/>
    </source>
</evidence>
<comment type="caution">
    <text evidence="2">The sequence shown here is derived from an EMBL/GenBank/DDBJ whole genome shotgun (WGS) entry which is preliminary data.</text>
</comment>
<proteinExistence type="predicted"/>
<keyword evidence="3" id="KW-1185">Reference proteome</keyword>
<dbReference type="EMBL" id="JBGMDY010000005">
    <property type="protein sequence ID" value="KAL2334563.1"/>
    <property type="molecule type" value="Genomic_DNA"/>
</dbReference>
<sequence length="334" mass="38589">MTVEIQFRTLKASDVLTKVVTICWNPLGALWGANTFPTRNRLPYPTLVVMAKESHEGGLMGHFDIQKTLETLIEHFFWPRMKNEVQRHCETCVTCKHAKSKSASHGLYLPLLVPNSPWTDISMDFILGLPRFKGGRDSIFVIVDRFSKMTHFIPCHKTDDATHFTNLFFKEVVCLHGIPTSIVSDRDVRFVSHFWKTLWSKLGTKLLFSTTCHPHIDGQMEVTNIMLSQLLHCYVGKNLRSWEDWIPHVEFAYNRVVHSITTLSHFQIVYGFNPLTPLDLLPLPDVAEFQSHDSNAKTAFVKNLHEEVKKRVELKMKQIADKAKWEETEDVQTW</sequence>
<dbReference type="PANTHER" id="PTHR35046">
    <property type="entry name" value="ZINC KNUCKLE (CCHC-TYPE) FAMILY PROTEIN"/>
    <property type="match status" value="1"/>
</dbReference>
<dbReference type="InterPro" id="IPR001584">
    <property type="entry name" value="Integrase_cat-core"/>
</dbReference>
<dbReference type="SUPFAM" id="SSF53098">
    <property type="entry name" value="Ribonuclease H-like"/>
    <property type="match status" value="1"/>
</dbReference>
<dbReference type="Pfam" id="PF17921">
    <property type="entry name" value="Integrase_H2C2"/>
    <property type="match status" value="1"/>
</dbReference>
<dbReference type="InterPro" id="IPR041588">
    <property type="entry name" value="Integrase_H2C2"/>
</dbReference>
<evidence type="ECO:0000313" key="3">
    <source>
        <dbReference type="Proteomes" id="UP001603857"/>
    </source>
</evidence>
<name>A0ABD1MGE5_9FABA</name>
<dbReference type="InterPro" id="IPR012337">
    <property type="entry name" value="RNaseH-like_sf"/>
</dbReference>
<dbReference type="PROSITE" id="PS50994">
    <property type="entry name" value="INTEGRASE"/>
    <property type="match status" value="1"/>
</dbReference>
<dbReference type="AlphaFoldDB" id="A0ABD1MGE5"/>
<dbReference type="Gene3D" id="3.30.420.10">
    <property type="entry name" value="Ribonuclease H-like superfamily/Ribonuclease H"/>
    <property type="match status" value="1"/>
</dbReference>
<organism evidence="2 3">
    <name type="scientific">Flemingia macrophylla</name>
    <dbReference type="NCBI Taxonomy" id="520843"/>
    <lineage>
        <taxon>Eukaryota</taxon>
        <taxon>Viridiplantae</taxon>
        <taxon>Streptophyta</taxon>
        <taxon>Embryophyta</taxon>
        <taxon>Tracheophyta</taxon>
        <taxon>Spermatophyta</taxon>
        <taxon>Magnoliopsida</taxon>
        <taxon>eudicotyledons</taxon>
        <taxon>Gunneridae</taxon>
        <taxon>Pentapetalae</taxon>
        <taxon>rosids</taxon>
        <taxon>fabids</taxon>
        <taxon>Fabales</taxon>
        <taxon>Fabaceae</taxon>
        <taxon>Papilionoideae</taxon>
        <taxon>50 kb inversion clade</taxon>
        <taxon>NPAAA clade</taxon>
        <taxon>indigoferoid/millettioid clade</taxon>
        <taxon>Phaseoleae</taxon>
        <taxon>Flemingia</taxon>
    </lineage>
</organism>
<dbReference type="InterPro" id="IPR036397">
    <property type="entry name" value="RNaseH_sf"/>
</dbReference>
<feature type="domain" description="Integrase catalytic" evidence="1">
    <location>
        <begin position="113"/>
        <end position="285"/>
    </location>
</feature>
<reference evidence="2 3" key="1">
    <citation type="submission" date="2024-08" db="EMBL/GenBank/DDBJ databases">
        <title>Insights into the chromosomal genome structure of Flemingia macrophylla.</title>
        <authorList>
            <person name="Ding Y."/>
            <person name="Zhao Y."/>
            <person name="Bi W."/>
            <person name="Wu M."/>
            <person name="Zhao G."/>
            <person name="Gong Y."/>
            <person name="Li W."/>
            <person name="Zhang P."/>
        </authorList>
    </citation>
    <scope>NUCLEOTIDE SEQUENCE [LARGE SCALE GENOMIC DNA]</scope>
    <source>
        <strain evidence="2">DYQJB</strain>
        <tissue evidence="2">Leaf</tissue>
    </source>
</reference>
<dbReference type="Proteomes" id="UP001603857">
    <property type="component" value="Unassembled WGS sequence"/>
</dbReference>